<dbReference type="EMBL" id="JAHXRI010000010">
    <property type="protein sequence ID" value="MBZ1351620.1"/>
    <property type="molecule type" value="Genomic_DNA"/>
</dbReference>
<evidence type="ECO:0000256" key="4">
    <source>
        <dbReference type="ARBA" id="ARBA00022490"/>
    </source>
</evidence>
<dbReference type="FunFam" id="2.30.22.10:FF:000001">
    <property type="entry name" value="Protein GrpE"/>
    <property type="match status" value="1"/>
</dbReference>
<evidence type="ECO:0000256" key="13">
    <source>
        <dbReference type="SAM" id="Coils"/>
    </source>
</evidence>
<evidence type="ECO:0000256" key="3">
    <source>
        <dbReference type="ARBA" id="ARBA00011738"/>
    </source>
</evidence>
<keyword evidence="13" id="KW-0175">Coiled coil</keyword>
<dbReference type="Gene3D" id="3.90.20.20">
    <property type="match status" value="1"/>
</dbReference>
<evidence type="ECO:0000256" key="7">
    <source>
        <dbReference type="ARBA" id="ARBA00053401"/>
    </source>
</evidence>
<evidence type="ECO:0000256" key="1">
    <source>
        <dbReference type="ARBA" id="ARBA00004496"/>
    </source>
</evidence>
<dbReference type="GO" id="GO:0042803">
    <property type="term" value="F:protein homodimerization activity"/>
    <property type="evidence" value="ECO:0007669"/>
    <property type="project" value="InterPro"/>
</dbReference>
<dbReference type="AlphaFoldDB" id="A0A953T3M8"/>
<keyword evidence="5 10" id="KW-0346">Stress response</keyword>
<dbReference type="GO" id="GO:0005829">
    <property type="term" value="C:cytosol"/>
    <property type="evidence" value="ECO:0007669"/>
    <property type="project" value="TreeGrafter"/>
</dbReference>
<dbReference type="SUPFAM" id="SSF58014">
    <property type="entry name" value="Coiled-coil domain of nucleotide exchange factor GrpE"/>
    <property type="match status" value="1"/>
</dbReference>
<dbReference type="RefSeq" id="WP_259662012.1">
    <property type="nucleotide sequence ID" value="NZ_JAHXRI010000010.1"/>
</dbReference>
<dbReference type="Proteomes" id="UP000739565">
    <property type="component" value="Unassembled WGS sequence"/>
</dbReference>
<keyword evidence="16" id="KW-1185">Reference proteome</keyword>
<dbReference type="HAMAP" id="MF_01151">
    <property type="entry name" value="GrpE"/>
    <property type="match status" value="1"/>
</dbReference>
<evidence type="ECO:0000256" key="10">
    <source>
        <dbReference type="HAMAP-Rule" id="MF_01151"/>
    </source>
</evidence>
<name>A0A953T3M8_9BURK</name>
<sequence length="194" mass="20985">MTAHQDPTANQSGDSSFDKSAEHGAAQGQSDATAQAEAQPLDPIAQLQAELVTAQAQLSEYKDQVLRAHAEMENVRRRAQDEVSKARKFGIESFAEGLVPVKDSLEAALAQTEQSTDDMRAGIEMTLKQLVSAFEKNHLKEIAPSAGTKFDPHQHQAIATVPAEQEPNTVVQTLQKGYLIADRVLRPALVTVSS</sequence>
<reference evidence="15" key="1">
    <citation type="submission" date="2021-07" db="EMBL/GenBank/DDBJ databases">
        <title>New genus and species of the family Alcaligenaceae.</title>
        <authorList>
            <person name="Hahn M.W."/>
        </authorList>
    </citation>
    <scope>NUCLEOTIDE SEQUENCE</scope>
    <source>
        <strain evidence="15">LF4-65</strain>
    </source>
</reference>
<proteinExistence type="inferred from homology"/>
<evidence type="ECO:0000256" key="8">
    <source>
        <dbReference type="ARBA" id="ARBA00072274"/>
    </source>
</evidence>
<dbReference type="InterPro" id="IPR013805">
    <property type="entry name" value="GrpE_CC"/>
</dbReference>
<dbReference type="Gene3D" id="2.30.22.10">
    <property type="entry name" value="Head domain of nucleotide exchange factor GrpE"/>
    <property type="match status" value="1"/>
</dbReference>
<organism evidence="15 16">
    <name type="scientific">Zwartia hollandica</name>
    <dbReference type="NCBI Taxonomy" id="324606"/>
    <lineage>
        <taxon>Bacteria</taxon>
        <taxon>Pseudomonadati</taxon>
        <taxon>Pseudomonadota</taxon>
        <taxon>Betaproteobacteria</taxon>
        <taxon>Burkholderiales</taxon>
        <taxon>Alcaligenaceae</taxon>
        <taxon>Zwartia</taxon>
    </lineage>
</organism>
<accession>A0A953T3M8</accession>
<evidence type="ECO:0000256" key="9">
    <source>
        <dbReference type="ARBA" id="ARBA00076414"/>
    </source>
</evidence>
<evidence type="ECO:0000256" key="11">
    <source>
        <dbReference type="RuleBase" id="RU000639"/>
    </source>
</evidence>
<keyword evidence="6 10" id="KW-0143">Chaperone</keyword>
<dbReference type="NCBIfam" id="NF010738">
    <property type="entry name" value="PRK14140.1"/>
    <property type="match status" value="1"/>
</dbReference>
<dbReference type="PROSITE" id="PS01071">
    <property type="entry name" value="GRPE"/>
    <property type="match status" value="1"/>
</dbReference>
<dbReference type="SUPFAM" id="SSF51064">
    <property type="entry name" value="Head domain of nucleotide exchange factor GrpE"/>
    <property type="match status" value="1"/>
</dbReference>
<protein>
    <recommendedName>
        <fullName evidence="8 10">Protein GrpE</fullName>
    </recommendedName>
    <alternativeName>
        <fullName evidence="9 10">HSP-70 cofactor</fullName>
    </alternativeName>
</protein>
<dbReference type="NCBIfam" id="NF010737">
    <property type="entry name" value="PRK14139.1"/>
    <property type="match status" value="1"/>
</dbReference>
<evidence type="ECO:0000313" key="16">
    <source>
        <dbReference type="Proteomes" id="UP000739565"/>
    </source>
</evidence>
<evidence type="ECO:0000256" key="12">
    <source>
        <dbReference type="RuleBase" id="RU004478"/>
    </source>
</evidence>
<comment type="function">
    <text evidence="7 10 11">Participates actively in the response to hyperosmotic and heat shock by preventing the aggregation of stress-denatured proteins, in association with DnaK and GrpE. It is the nucleotide exchange factor for DnaK and may function as a thermosensor. Unfolded proteins bind initially to DnaJ; upon interaction with the DnaJ-bound protein, DnaK hydrolyzes its bound ATP, resulting in the formation of a stable complex. GrpE releases ADP from DnaK; ATP binding to DnaK triggers the release of the substrate protein, thus completing the reaction cycle. Several rounds of ATP-dependent interactions between DnaJ, DnaK and GrpE are required for fully efficient folding.</text>
</comment>
<dbReference type="GO" id="GO:0006457">
    <property type="term" value="P:protein folding"/>
    <property type="evidence" value="ECO:0007669"/>
    <property type="project" value="InterPro"/>
</dbReference>
<comment type="subunit">
    <text evidence="3 10">Homodimer.</text>
</comment>
<comment type="caution">
    <text evidence="15">The sequence shown here is derived from an EMBL/GenBank/DDBJ whole genome shotgun (WGS) entry which is preliminary data.</text>
</comment>
<dbReference type="CDD" id="cd00446">
    <property type="entry name" value="GrpE"/>
    <property type="match status" value="1"/>
</dbReference>
<comment type="similarity">
    <text evidence="2 10 12">Belongs to the GrpE family.</text>
</comment>
<feature type="coiled-coil region" evidence="13">
    <location>
        <begin position="44"/>
        <end position="82"/>
    </location>
</feature>
<evidence type="ECO:0000256" key="5">
    <source>
        <dbReference type="ARBA" id="ARBA00023016"/>
    </source>
</evidence>
<dbReference type="GO" id="GO:0000774">
    <property type="term" value="F:adenyl-nucleotide exchange factor activity"/>
    <property type="evidence" value="ECO:0007669"/>
    <property type="project" value="InterPro"/>
</dbReference>
<dbReference type="PANTHER" id="PTHR21237">
    <property type="entry name" value="GRPE PROTEIN"/>
    <property type="match status" value="1"/>
</dbReference>
<feature type="region of interest" description="Disordered" evidence="14">
    <location>
        <begin position="1"/>
        <end position="41"/>
    </location>
</feature>
<evidence type="ECO:0000313" key="15">
    <source>
        <dbReference type="EMBL" id="MBZ1351620.1"/>
    </source>
</evidence>
<dbReference type="GO" id="GO:0051087">
    <property type="term" value="F:protein-folding chaperone binding"/>
    <property type="evidence" value="ECO:0007669"/>
    <property type="project" value="InterPro"/>
</dbReference>
<dbReference type="GO" id="GO:0051082">
    <property type="term" value="F:unfolded protein binding"/>
    <property type="evidence" value="ECO:0007669"/>
    <property type="project" value="TreeGrafter"/>
</dbReference>
<evidence type="ECO:0000256" key="6">
    <source>
        <dbReference type="ARBA" id="ARBA00023186"/>
    </source>
</evidence>
<dbReference type="Pfam" id="PF01025">
    <property type="entry name" value="GrpE"/>
    <property type="match status" value="1"/>
</dbReference>
<evidence type="ECO:0000256" key="14">
    <source>
        <dbReference type="SAM" id="MobiDB-lite"/>
    </source>
</evidence>
<dbReference type="PRINTS" id="PR00773">
    <property type="entry name" value="GRPEPROTEIN"/>
</dbReference>
<dbReference type="NCBIfam" id="NF010748">
    <property type="entry name" value="PRK14150.1"/>
    <property type="match status" value="1"/>
</dbReference>
<dbReference type="PANTHER" id="PTHR21237:SF23">
    <property type="entry name" value="GRPE PROTEIN HOMOLOG, MITOCHONDRIAL"/>
    <property type="match status" value="1"/>
</dbReference>
<dbReference type="InterPro" id="IPR009012">
    <property type="entry name" value="GrpE_head"/>
</dbReference>
<dbReference type="InterPro" id="IPR000740">
    <property type="entry name" value="GrpE"/>
</dbReference>
<keyword evidence="4 10" id="KW-0963">Cytoplasm</keyword>
<comment type="subcellular location">
    <subcellularLocation>
        <location evidence="1 10">Cytoplasm</location>
    </subcellularLocation>
</comment>
<feature type="compositionally biased region" description="Polar residues" evidence="14">
    <location>
        <begin position="1"/>
        <end position="15"/>
    </location>
</feature>
<gene>
    <name evidence="10 15" type="primary">grpE</name>
    <name evidence="15" type="ORF">KZZ10_13280</name>
</gene>
<evidence type="ECO:0000256" key="2">
    <source>
        <dbReference type="ARBA" id="ARBA00009054"/>
    </source>
</evidence>